<dbReference type="Proteomes" id="UP000006681">
    <property type="component" value="Chromosome"/>
</dbReference>
<reference evidence="2" key="2">
    <citation type="journal article" date="2010" name="Stand. Genomic Sci.">
        <title>Complete genome sequence of Vulcanisaeta distributa type strain (IC-017T).</title>
        <authorList>
            <person name="Mavromatis K."/>
            <person name="Sikorski J."/>
            <person name="Pabst E."/>
            <person name="Teshima H."/>
            <person name="Lapidus A."/>
            <person name="Lucas S."/>
            <person name="Nolan M."/>
            <person name="Glavina Del Rio T."/>
            <person name="Cheng J."/>
            <person name="Bruce D."/>
            <person name="Goodwin L."/>
            <person name="Pitluck S."/>
            <person name="Liolios K."/>
            <person name="Ivanova N."/>
            <person name="Mikhailova N."/>
            <person name="Pati A."/>
            <person name="Chen A."/>
            <person name="Palaniappan K."/>
            <person name="Land M."/>
            <person name="Hauser L."/>
            <person name="Chang Y."/>
            <person name="Jeffries C."/>
            <person name="Rohde M."/>
            <person name="Spring S."/>
            <person name="Goker M."/>
            <person name="Wirth R."/>
            <person name="Woyke T."/>
            <person name="Bristow J."/>
            <person name="Eisen J."/>
            <person name="Markowitz V."/>
            <person name="Hugenholtz P."/>
            <person name="Klenk H."/>
            <person name="Kyrpides N."/>
        </authorList>
    </citation>
    <scope>NUCLEOTIDE SEQUENCE [LARGE SCALE GENOMIC DNA]</scope>
    <source>
        <strain evidence="2">DSM 14429 / JCM 11212 / NBRC 100878 / IC-017</strain>
    </source>
</reference>
<dbReference type="AlphaFoldDB" id="E1QNJ2"/>
<sequence length="40" mass="4279">MKSSIHVIVISKNVNMALAKAEINGVGSEPCGCKLNEVMY</sequence>
<proteinExistence type="predicted"/>
<accession>E1QNJ2</accession>
<protein>
    <submittedName>
        <fullName evidence="1">Uncharacterized protein</fullName>
    </submittedName>
</protein>
<dbReference type="KEGG" id="vdi:Vdis_1908"/>
<dbReference type="HOGENOM" id="CLU_3283083_0_0_2"/>
<evidence type="ECO:0000313" key="1">
    <source>
        <dbReference type="EMBL" id="ADN51280.1"/>
    </source>
</evidence>
<organism evidence="1 2">
    <name type="scientific">Vulcanisaeta distributa (strain DSM 14429 / JCM 11212 / NBRC 100878 / IC-017)</name>
    <dbReference type="NCBI Taxonomy" id="572478"/>
    <lineage>
        <taxon>Archaea</taxon>
        <taxon>Thermoproteota</taxon>
        <taxon>Thermoprotei</taxon>
        <taxon>Thermoproteales</taxon>
        <taxon>Thermoproteaceae</taxon>
        <taxon>Vulcanisaeta</taxon>
    </lineage>
</organism>
<name>E1QNJ2_VULDI</name>
<gene>
    <name evidence="1" type="ordered locus">Vdis_1908</name>
</gene>
<reference evidence="1 2" key="1">
    <citation type="journal article" date="2010" name="Stand. Genomic Sci.">
        <title>Complete genome sequence of Vulcanisaeta distributa type strain (IC-017).</title>
        <authorList>
            <person name="Mavromatis K."/>
            <person name="Sikorski J."/>
            <person name="Pabst E."/>
            <person name="Teshima H."/>
            <person name="Lapidus A."/>
            <person name="Lucas S."/>
            <person name="Nolan M."/>
            <person name="Glavina Del Rio T."/>
            <person name="Cheng J.F."/>
            <person name="Bruce D."/>
            <person name="Goodwin L."/>
            <person name="Pitluck S."/>
            <person name="Liolios K."/>
            <person name="Ivanova N."/>
            <person name="Mikhailova N."/>
            <person name="Pati A."/>
            <person name="Chen A."/>
            <person name="Palaniappan K."/>
            <person name="Land M."/>
            <person name="Hauser L."/>
            <person name="Chang Y.J."/>
            <person name="Jeffries C.D."/>
            <person name="Rohde M."/>
            <person name="Spring S."/>
            <person name="Goker M."/>
            <person name="Wirth R."/>
            <person name="Woyke T."/>
            <person name="Bristow J."/>
            <person name="Eisen J.A."/>
            <person name="Markowitz V."/>
            <person name="Hugenholtz P."/>
            <person name="Klenk H.P."/>
            <person name="Kyrpides N.C."/>
        </authorList>
    </citation>
    <scope>NUCLEOTIDE SEQUENCE [LARGE SCALE GENOMIC DNA]</scope>
    <source>
        <strain evidence="2">DSM 14429 / JCM 11212 / NBRC 100878 / IC-017</strain>
    </source>
</reference>
<dbReference type="EMBL" id="CP002100">
    <property type="protein sequence ID" value="ADN51280.1"/>
    <property type="molecule type" value="Genomic_DNA"/>
</dbReference>
<evidence type="ECO:0000313" key="2">
    <source>
        <dbReference type="Proteomes" id="UP000006681"/>
    </source>
</evidence>
<keyword evidence="2" id="KW-1185">Reference proteome</keyword>
<dbReference type="STRING" id="572478.Vdis_1908"/>